<organism evidence="1 2">
    <name type="scientific">Caulochytrium protostelioides</name>
    <dbReference type="NCBI Taxonomy" id="1555241"/>
    <lineage>
        <taxon>Eukaryota</taxon>
        <taxon>Fungi</taxon>
        <taxon>Fungi incertae sedis</taxon>
        <taxon>Chytridiomycota</taxon>
        <taxon>Chytridiomycota incertae sedis</taxon>
        <taxon>Chytridiomycetes</taxon>
        <taxon>Caulochytriales</taxon>
        <taxon>Caulochytriaceae</taxon>
        <taxon>Caulochytrium</taxon>
    </lineage>
</organism>
<reference evidence="2" key="1">
    <citation type="journal article" date="2018" name="Nat. Microbiol.">
        <title>Leveraging single-cell genomics to expand the fungal tree of life.</title>
        <authorList>
            <person name="Ahrendt S.R."/>
            <person name="Quandt C.A."/>
            <person name="Ciobanu D."/>
            <person name="Clum A."/>
            <person name="Salamov A."/>
            <person name="Andreopoulos B."/>
            <person name="Cheng J.F."/>
            <person name="Woyke T."/>
            <person name="Pelin A."/>
            <person name="Henrissat B."/>
            <person name="Reynolds N.K."/>
            <person name="Benny G.L."/>
            <person name="Smith M.E."/>
            <person name="James T.Y."/>
            <person name="Grigoriev I.V."/>
        </authorList>
    </citation>
    <scope>NUCLEOTIDE SEQUENCE [LARGE SCALE GENOMIC DNA]</scope>
    <source>
        <strain evidence="2">ATCC 52028</strain>
    </source>
</reference>
<accession>A0A4P9WVD4</accession>
<name>A0A4P9WVD4_9FUNG</name>
<evidence type="ECO:0000313" key="1">
    <source>
        <dbReference type="EMBL" id="RKO97279.1"/>
    </source>
</evidence>
<sequence length="285" mass="28654">MKHHVGAGEHLVDGLALGVVGGYDGGAALRAVLGEPLLAQPELLERGTLLALPGDGGGGGHARLGGLANLGERLRIRGAGGVGPRRLTVAPYADGLGEALCLGRQMCRKRREIGLDGADARHLRHNGLRRAGDAVRRHVVGELYEAQHGIVLGSVSTGTSTGVKSGMPFDVSVIATGIADDAGGADGANGDVTVAACILAPSSSGSAHQAALPVSMAGIAGDPGDAVVKEERFATGEDDIANDDEENDRGAVSDEVTIVEEGGGQTPARGIIADAMADGDAPYIC</sequence>
<protein>
    <submittedName>
        <fullName evidence="1">Uncharacterized protein</fullName>
    </submittedName>
</protein>
<dbReference type="EMBL" id="ML009330">
    <property type="protein sequence ID" value="RKO97279.1"/>
    <property type="molecule type" value="Genomic_DNA"/>
</dbReference>
<dbReference type="AlphaFoldDB" id="A0A4P9WVD4"/>
<gene>
    <name evidence="1" type="ORF">CAUPRSCDRAFT_11038</name>
</gene>
<dbReference type="Proteomes" id="UP000268535">
    <property type="component" value="Unassembled WGS sequence"/>
</dbReference>
<evidence type="ECO:0000313" key="2">
    <source>
        <dbReference type="Proteomes" id="UP000268535"/>
    </source>
</evidence>
<proteinExistence type="predicted"/>